<proteinExistence type="predicted"/>
<sequence length="193" mass="21127">MCTRNTLSMKVSLSTPSVFMIARSKLSLVKGNFYDEIRRSKTMPAKLRVVGSVCVSCMFWCGRSATVPPTPAIAADTPSSLQPPIECVPDLTANPDAIVAVKKQLLKVGGAPVQDYDEASGCSIRQRVVGRGVTIDTSDKLGCSNELTGYQVWVMDRVAAWQLLLYFTARESDPGCRKLSCFRSVKKAMQHIF</sequence>
<protein>
    <recommendedName>
        <fullName evidence="3">RxLR effector candidate protein</fullName>
    </recommendedName>
</protein>
<evidence type="ECO:0000313" key="2">
    <source>
        <dbReference type="Proteomes" id="UP000011713"/>
    </source>
</evidence>
<reference evidence="1" key="2">
    <citation type="submission" date="2015-06" db="UniProtKB">
        <authorList>
            <consortium name="EnsemblProtists"/>
        </authorList>
    </citation>
    <scope>IDENTIFICATION</scope>
    <source>
        <strain evidence="1">Emoy2</strain>
    </source>
</reference>
<evidence type="ECO:0008006" key="3">
    <source>
        <dbReference type="Google" id="ProtNLM"/>
    </source>
</evidence>
<evidence type="ECO:0000313" key="1">
    <source>
        <dbReference type="EnsemblProtists" id="HpaP809138"/>
    </source>
</evidence>
<dbReference type="AlphaFoldDB" id="M4BRU8"/>
<dbReference type="InParanoid" id="M4BRU8"/>
<organism evidence="1 2">
    <name type="scientific">Hyaloperonospora arabidopsidis (strain Emoy2)</name>
    <name type="common">Downy mildew agent</name>
    <name type="synonym">Peronospora arabidopsidis</name>
    <dbReference type="NCBI Taxonomy" id="559515"/>
    <lineage>
        <taxon>Eukaryota</taxon>
        <taxon>Sar</taxon>
        <taxon>Stramenopiles</taxon>
        <taxon>Oomycota</taxon>
        <taxon>Peronosporomycetes</taxon>
        <taxon>Peronosporales</taxon>
        <taxon>Peronosporaceae</taxon>
        <taxon>Hyaloperonospora</taxon>
    </lineage>
</organism>
<accession>M4BRU8</accession>
<dbReference type="Proteomes" id="UP000011713">
    <property type="component" value="Unassembled WGS sequence"/>
</dbReference>
<dbReference type="VEuPathDB" id="FungiDB:HpaG809138"/>
<reference evidence="2" key="1">
    <citation type="journal article" date="2010" name="Science">
        <title>Signatures of adaptation to obligate biotrophy in the Hyaloperonospora arabidopsidis genome.</title>
        <authorList>
            <person name="Baxter L."/>
            <person name="Tripathy S."/>
            <person name="Ishaque N."/>
            <person name="Boot N."/>
            <person name="Cabral A."/>
            <person name="Kemen E."/>
            <person name="Thines M."/>
            <person name="Ah-Fong A."/>
            <person name="Anderson R."/>
            <person name="Badejoko W."/>
            <person name="Bittner-Eddy P."/>
            <person name="Boore J.L."/>
            <person name="Chibucos M.C."/>
            <person name="Coates M."/>
            <person name="Dehal P."/>
            <person name="Delehaunty K."/>
            <person name="Dong S."/>
            <person name="Downton P."/>
            <person name="Dumas B."/>
            <person name="Fabro G."/>
            <person name="Fronick C."/>
            <person name="Fuerstenberg S.I."/>
            <person name="Fulton L."/>
            <person name="Gaulin E."/>
            <person name="Govers F."/>
            <person name="Hughes L."/>
            <person name="Humphray S."/>
            <person name="Jiang R.H."/>
            <person name="Judelson H."/>
            <person name="Kamoun S."/>
            <person name="Kyung K."/>
            <person name="Meijer H."/>
            <person name="Minx P."/>
            <person name="Morris P."/>
            <person name="Nelson J."/>
            <person name="Phuntumart V."/>
            <person name="Qutob D."/>
            <person name="Rehmany A."/>
            <person name="Rougon-Cardoso A."/>
            <person name="Ryden P."/>
            <person name="Torto-Alalibo T."/>
            <person name="Studholme D."/>
            <person name="Wang Y."/>
            <person name="Win J."/>
            <person name="Wood J."/>
            <person name="Clifton S.W."/>
            <person name="Rogers J."/>
            <person name="Van den Ackerveken G."/>
            <person name="Jones J.D."/>
            <person name="McDowell J.M."/>
            <person name="Beynon J."/>
            <person name="Tyler B.M."/>
        </authorList>
    </citation>
    <scope>NUCLEOTIDE SEQUENCE [LARGE SCALE GENOMIC DNA]</scope>
    <source>
        <strain evidence="2">Emoy2</strain>
    </source>
</reference>
<keyword evidence="2" id="KW-1185">Reference proteome</keyword>
<dbReference type="EMBL" id="JH598667">
    <property type="status" value="NOT_ANNOTATED_CDS"/>
    <property type="molecule type" value="Genomic_DNA"/>
</dbReference>
<dbReference type="EnsemblProtists" id="HpaT809138">
    <property type="protein sequence ID" value="HpaP809138"/>
    <property type="gene ID" value="HpaG809138"/>
</dbReference>
<name>M4BRU8_HYAAE</name>
<dbReference type="HOGENOM" id="CLU_1411262_0_0_1"/>